<keyword evidence="2" id="KW-1003">Cell membrane</keyword>
<evidence type="ECO:0000256" key="3">
    <source>
        <dbReference type="ARBA" id="ARBA00022519"/>
    </source>
</evidence>
<dbReference type="SUPFAM" id="SSF52540">
    <property type="entry name" value="P-loop containing nucleoside triphosphate hydrolases"/>
    <property type="match status" value="1"/>
</dbReference>
<dbReference type="GO" id="GO:0005524">
    <property type="term" value="F:ATP binding"/>
    <property type="evidence" value="ECO:0007669"/>
    <property type="project" value="UniProtKB-KW"/>
</dbReference>
<evidence type="ECO:0000313" key="8">
    <source>
        <dbReference type="Proteomes" id="UP000501130"/>
    </source>
</evidence>
<evidence type="ECO:0000259" key="6">
    <source>
        <dbReference type="PROSITE" id="PS50893"/>
    </source>
</evidence>
<keyword evidence="4" id="KW-0547">Nucleotide-binding</keyword>
<dbReference type="InterPro" id="IPR050093">
    <property type="entry name" value="ABC_SmlMolc_Importer"/>
</dbReference>
<dbReference type="InterPro" id="IPR027417">
    <property type="entry name" value="P-loop_NTPase"/>
</dbReference>
<dbReference type="Gene3D" id="3.40.50.300">
    <property type="entry name" value="P-loop containing nucleotide triphosphate hydrolases"/>
    <property type="match status" value="1"/>
</dbReference>
<keyword evidence="8" id="KW-1185">Reference proteome</keyword>
<evidence type="ECO:0000256" key="5">
    <source>
        <dbReference type="ARBA" id="ARBA00022840"/>
    </source>
</evidence>
<dbReference type="RefSeq" id="WP_171098037.1">
    <property type="nucleotide sequence ID" value="NZ_CP053084.1"/>
</dbReference>
<organism evidence="7 8">
    <name type="scientific">Limnobacter profundi</name>
    <dbReference type="NCBI Taxonomy" id="2732163"/>
    <lineage>
        <taxon>Bacteria</taxon>
        <taxon>Pseudomonadati</taxon>
        <taxon>Pseudomonadota</taxon>
        <taxon>Betaproteobacteria</taxon>
        <taxon>Burkholderiales</taxon>
        <taxon>Burkholderiaceae</taxon>
        <taxon>Limnobacter</taxon>
    </lineage>
</organism>
<keyword evidence="5 7" id="KW-0067">ATP-binding</keyword>
<dbReference type="PROSITE" id="PS00211">
    <property type="entry name" value="ABC_TRANSPORTER_1"/>
    <property type="match status" value="1"/>
</dbReference>
<accession>A0ABX6N3H7</accession>
<feature type="domain" description="ABC transporter" evidence="6">
    <location>
        <begin position="6"/>
        <end position="242"/>
    </location>
</feature>
<keyword evidence="1" id="KW-0813">Transport</keyword>
<evidence type="ECO:0000313" key="7">
    <source>
        <dbReference type="EMBL" id="QJR28946.1"/>
    </source>
</evidence>
<dbReference type="Pfam" id="PF00005">
    <property type="entry name" value="ABC_tran"/>
    <property type="match status" value="1"/>
</dbReference>
<dbReference type="PANTHER" id="PTHR42781">
    <property type="entry name" value="SPERMIDINE/PUTRESCINE IMPORT ATP-BINDING PROTEIN POTA"/>
    <property type="match status" value="1"/>
</dbReference>
<gene>
    <name evidence="7" type="ORF">HKT17_04100</name>
</gene>
<dbReference type="Proteomes" id="UP000501130">
    <property type="component" value="Chromosome"/>
</dbReference>
<protein>
    <submittedName>
        <fullName evidence="7">ATP-binding cassette domain-containing protein</fullName>
    </submittedName>
</protein>
<evidence type="ECO:0000256" key="4">
    <source>
        <dbReference type="ARBA" id="ARBA00022741"/>
    </source>
</evidence>
<proteinExistence type="predicted"/>
<keyword evidence="3" id="KW-0472">Membrane</keyword>
<dbReference type="PANTHER" id="PTHR42781:SF4">
    <property type="entry name" value="SPERMIDINE_PUTRESCINE IMPORT ATP-BINDING PROTEIN POTA"/>
    <property type="match status" value="1"/>
</dbReference>
<dbReference type="PROSITE" id="PS50893">
    <property type="entry name" value="ABC_TRANSPORTER_2"/>
    <property type="match status" value="1"/>
</dbReference>
<name>A0ABX6N3H7_9BURK</name>
<keyword evidence="3" id="KW-0997">Cell inner membrane</keyword>
<dbReference type="InterPro" id="IPR003593">
    <property type="entry name" value="AAA+_ATPase"/>
</dbReference>
<dbReference type="InterPro" id="IPR003439">
    <property type="entry name" value="ABC_transporter-like_ATP-bd"/>
</dbReference>
<reference evidence="7 8" key="1">
    <citation type="submission" date="2020-05" db="EMBL/GenBank/DDBJ databases">
        <title>Compete genome of Limnobacter sp. SAORIC-580.</title>
        <authorList>
            <person name="Song J."/>
            <person name="Cho J.-C."/>
        </authorList>
    </citation>
    <scope>NUCLEOTIDE SEQUENCE [LARGE SCALE GENOMIC DNA]</scope>
    <source>
        <strain evidence="7 8">SAORIC-580</strain>
    </source>
</reference>
<evidence type="ECO:0000256" key="2">
    <source>
        <dbReference type="ARBA" id="ARBA00022475"/>
    </source>
</evidence>
<dbReference type="SMART" id="SM00382">
    <property type="entry name" value="AAA"/>
    <property type="match status" value="1"/>
</dbReference>
<evidence type="ECO:0000256" key="1">
    <source>
        <dbReference type="ARBA" id="ARBA00022448"/>
    </source>
</evidence>
<dbReference type="EMBL" id="CP053084">
    <property type="protein sequence ID" value="QJR28946.1"/>
    <property type="molecule type" value="Genomic_DNA"/>
</dbReference>
<sequence length="387" mass="42631">MSVTTNRPSELLVDIEQQKPMPLRANFSCEAGQLLALVGPSGAGKSSILRVLAGLMKPAKGRIEVGGQVWLDTQKGVFQTPQQRRVGLVFQNYALMPHLSAAANVALALQHLPKGEQIIEAVQWLKRVRLTSDEAMRKPAQLSGGQQQRVALARALARQPQLLLLDEPFSAVDQMNREGLYRLLAELRADLNIPIVLVTHDLNEARMLCDKLVVLDQGQVLQEGPAFDVHRRPRNSRVADLVGIQNRFHGAWLGPGQEAGVGHLQWTRALDTQQATLSNSYQLRVKDKGKIPPGFPVNWVVHADGLALKPAAYNLQREGFVVLPVHVQAHRDLGELSLIDLALDVAPFETLKMAVSGAQRLGLKKGEPCVVEMDLGLIHIMPKKHRQ</sequence>
<dbReference type="InterPro" id="IPR017871">
    <property type="entry name" value="ABC_transporter-like_CS"/>
</dbReference>